<dbReference type="EMBL" id="UINC01024623">
    <property type="protein sequence ID" value="SVA98621.1"/>
    <property type="molecule type" value="Genomic_DNA"/>
</dbReference>
<sequence length="112" mass="12794">MKHLLLISLCLLFLLGNRPTTDTQQETTVPLSEILLYCNTSEFIKKMAENDYMLGLAASGIVNDDKHRMLLSMEILMNPDNEQWAIIFNYSKGNFSCIIGGDHIKLFEPKNR</sequence>
<proteinExistence type="predicted"/>
<gene>
    <name evidence="1" type="ORF">METZ01_LOCUS151475</name>
</gene>
<name>A0A382ABK3_9ZZZZ</name>
<evidence type="ECO:0000313" key="1">
    <source>
        <dbReference type="EMBL" id="SVA98621.1"/>
    </source>
</evidence>
<dbReference type="AlphaFoldDB" id="A0A382ABK3"/>
<protein>
    <submittedName>
        <fullName evidence="1">Uncharacterized protein</fullName>
    </submittedName>
</protein>
<reference evidence="1" key="1">
    <citation type="submission" date="2018-05" db="EMBL/GenBank/DDBJ databases">
        <authorList>
            <person name="Lanie J.A."/>
            <person name="Ng W.-L."/>
            <person name="Kazmierczak K.M."/>
            <person name="Andrzejewski T.M."/>
            <person name="Davidsen T.M."/>
            <person name="Wayne K.J."/>
            <person name="Tettelin H."/>
            <person name="Glass J.I."/>
            <person name="Rusch D."/>
            <person name="Podicherti R."/>
            <person name="Tsui H.-C.T."/>
            <person name="Winkler M.E."/>
        </authorList>
    </citation>
    <scope>NUCLEOTIDE SEQUENCE</scope>
</reference>
<organism evidence="1">
    <name type="scientific">marine metagenome</name>
    <dbReference type="NCBI Taxonomy" id="408172"/>
    <lineage>
        <taxon>unclassified sequences</taxon>
        <taxon>metagenomes</taxon>
        <taxon>ecological metagenomes</taxon>
    </lineage>
</organism>
<accession>A0A382ABK3</accession>